<name>A0AAE1JX21_PETCI</name>
<gene>
    <name evidence="1" type="ORF">Pcinc_033625</name>
</gene>
<dbReference type="Proteomes" id="UP001286313">
    <property type="component" value="Unassembled WGS sequence"/>
</dbReference>
<sequence>MLSPHCIALPAHVGHCVVPSHFHHPIPHSPPLPKLIFLHSHPYSHIPLPPFPTPLPPRPCSYPPPPPHLSTPHFATTLLPSLATLSTLTSFTTTSSQYINVSPPLSSTPTDLTAYHILSFTASFLSLYTFLPPFLSLPLKRRGPQHTMYSAFLFCSFPPLLSTLLSPHPHHENSFLNLPS</sequence>
<keyword evidence="2" id="KW-1185">Reference proteome</keyword>
<evidence type="ECO:0000313" key="1">
    <source>
        <dbReference type="EMBL" id="KAK3860316.1"/>
    </source>
</evidence>
<dbReference type="AlphaFoldDB" id="A0AAE1JX21"/>
<comment type="caution">
    <text evidence="1">The sequence shown here is derived from an EMBL/GenBank/DDBJ whole genome shotgun (WGS) entry which is preliminary data.</text>
</comment>
<evidence type="ECO:0000313" key="2">
    <source>
        <dbReference type="Proteomes" id="UP001286313"/>
    </source>
</evidence>
<accession>A0AAE1JX21</accession>
<organism evidence="1 2">
    <name type="scientific">Petrolisthes cinctipes</name>
    <name type="common">Flat porcelain crab</name>
    <dbReference type="NCBI Taxonomy" id="88211"/>
    <lineage>
        <taxon>Eukaryota</taxon>
        <taxon>Metazoa</taxon>
        <taxon>Ecdysozoa</taxon>
        <taxon>Arthropoda</taxon>
        <taxon>Crustacea</taxon>
        <taxon>Multicrustacea</taxon>
        <taxon>Malacostraca</taxon>
        <taxon>Eumalacostraca</taxon>
        <taxon>Eucarida</taxon>
        <taxon>Decapoda</taxon>
        <taxon>Pleocyemata</taxon>
        <taxon>Anomura</taxon>
        <taxon>Galatheoidea</taxon>
        <taxon>Porcellanidae</taxon>
        <taxon>Petrolisthes</taxon>
    </lineage>
</organism>
<protein>
    <submittedName>
        <fullName evidence="1">Uncharacterized protein</fullName>
    </submittedName>
</protein>
<proteinExistence type="predicted"/>
<reference evidence="1" key="1">
    <citation type="submission" date="2023-10" db="EMBL/GenBank/DDBJ databases">
        <title>Genome assemblies of two species of porcelain crab, Petrolisthes cinctipes and Petrolisthes manimaculis (Anomura: Porcellanidae).</title>
        <authorList>
            <person name="Angst P."/>
        </authorList>
    </citation>
    <scope>NUCLEOTIDE SEQUENCE</scope>
    <source>
        <strain evidence="1">PB745_01</strain>
        <tissue evidence="1">Gill</tissue>
    </source>
</reference>
<dbReference type="EMBL" id="JAWQEG010004768">
    <property type="protein sequence ID" value="KAK3860316.1"/>
    <property type="molecule type" value="Genomic_DNA"/>
</dbReference>